<feature type="transmembrane region" description="Helical" evidence="7">
    <location>
        <begin position="463"/>
        <end position="483"/>
    </location>
</feature>
<dbReference type="PROSITE" id="PS00624">
    <property type="entry name" value="GMC_OXRED_2"/>
    <property type="match status" value="1"/>
</dbReference>
<keyword evidence="3" id="KW-0732">Signal</keyword>
<dbReference type="Pfam" id="PF03105">
    <property type="entry name" value="SPX"/>
    <property type="match status" value="1"/>
</dbReference>
<name>A0A103XG16_CYNCS</name>
<dbReference type="Gene3D" id="3.50.50.60">
    <property type="entry name" value="FAD/NAD(P)-binding domain"/>
    <property type="match status" value="1"/>
</dbReference>
<dbReference type="InterPro" id="IPR045264">
    <property type="entry name" value="SPXM_SPX_plant"/>
</dbReference>
<feature type="transmembrane region" description="Helical" evidence="7">
    <location>
        <begin position="182"/>
        <end position="200"/>
    </location>
</feature>
<accession>A0A103XG16</accession>
<feature type="region of interest" description="Disordered" evidence="6">
    <location>
        <begin position="345"/>
        <end position="365"/>
    </location>
</feature>
<feature type="non-terminal residue" evidence="9">
    <location>
        <position position="1131"/>
    </location>
</feature>
<feature type="compositionally biased region" description="Acidic residues" evidence="6">
    <location>
        <begin position="347"/>
        <end position="363"/>
    </location>
</feature>
<keyword evidence="10" id="KW-1185">Reference proteome</keyword>
<evidence type="ECO:0000259" key="8">
    <source>
        <dbReference type="PROSITE" id="PS51382"/>
    </source>
</evidence>
<protein>
    <submittedName>
        <fullName evidence="9">Glucose-methanol-choline oxidoreductase, C-terminal</fullName>
    </submittedName>
</protein>
<gene>
    <name evidence="9" type="ORF">Ccrd_007936</name>
</gene>
<evidence type="ECO:0000256" key="1">
    <source>
        <dbReference type="ARBA" id="ARBA00001974"/>
    </source>
</evidence>
<dbReference type="CDD" id="cd14479">
    <property type="entry name" value="SPX-MFS_plant"/>
    <property type="match status" value="1"/>
</dbReference>
<dbReference type="Gramene" id="KVH90016">
    <property type="protein sequence ID" value="KVH90016"/>
    <property type="gene ID" value="Ccrd_007936"/>
</dbReference>
<evidence type="ECO:0000313" key="9">
    <source>
        <dbReference type="EMBL" id="KVH90016.1"/>
    </source>
</evidence>
<feature type="transmembrane region" description="Helical" evidence="7">
    <location>
        <begin position="489"/>
        <end position="512"/>
    </location>
</feature>
<dbReference type="InterPro" id="IPR007867">
    <property type="entry name" value="GMC_OxRtase_C"/>
</dbReference>
<sequence length="1131" mass="124053">QQGLLASRIANLGEEQDLLQTEPDLPKIACLRESYRDIGRDLLKLLFFVEINAIGLRKILKKFDKRLGYRFTDYYVKTRANHPYSQLQQVFKHVGLGAVVGAISRNLAELEDRRGSFLSIYDQPTRPLQDPVIDSIKAAVDRLSYSTNFLTFLAQHALIMHEELPTPTEEPVDDQRYHFMSLFLNLVNTFLYMVNTYIIVPTADDYSMSLGAAATVCGVVIGAMAGAQIFSSIYFSAWSNKSYFQPLVFSSIVLLVGNVILGSARAVNRRYISDCVPLKIRMQASAGFVSASALGMACGPALAGLLQVEFKIYMITVNQNTLPGRTEGDALEKGPTQPLLLGSEAHQDEENDDQECDGSEEPSEDSRAPVQLLIYFMLKYAMEILLAESSVITSYYFNWTTGKVSIFLVCLGLTVLPVNMIVGSNISNMFEDRYISWPTIPFNYLLPVHGNTIPVKTTSNIQILLASEIMVCLGIIANFHIIVPYTVTQYVTSGLIMFVSAEVLEGVNLSLLSRVMSSRLSRGTFNGGLLSTEAGTIARVIADATITLGGWSEKMAAHLSALLLLHGFCFAHQDSGFTFMHQATVAPMVAYYDYIIVGGGTAGCPLAATLSQTSTVLLLERGGSPFGNPNITHLSAFGAALSDLSHKSPSQRFVSEDGVINARARVLGGGSSLNAGFYSRAGSEYITSAGWDAKLVNESYRWVERAVAFQPPLRQWQSAVRNSLVEIGIRPYNGFTLDHLYGTKVGGTIFDGYGHRHSSADLLHHANPDGLTVLLHAPVQKILFTTEGKPKPTANGVIFTDASGLSHWAYLTRGLYNEVIVCSGSLGSPQLLMLSGLGPEKHLEAHNISVVLDQPLVGQGMSDNPMNAVFVPSPRPVEVSLIQVVGITHNGSYIEGASGENFASETQSPQDFGMFSPKIGQLSTVPPKQRTEEALNRAIEAMRFLPRSAFVGGFILEKIMGPLSRGHLELRSLNPNDNPTVTFNYFKDPSDLERCVQGIKIIEKVIESKSFSRFRYNYLPIATLLNMTANAPVNLLPKHANASRSLEQFCKDTVMTIWHYHGGCQVNKVVDRDYKVIGVDALRVIDGSTFDYSPGTNPQATVMMLGRYMGMKILYERPGQNGTVFSKHTKT</sequence>
<dbReference type="InterPro" id="IPR004331">
    <property type="entry name" value="SPX_dom"/>
</dbReference>
<dbReference type="AlphaFoldDB" id="A0A103XG16"/>
<dbReference type="SUPFAM" id="SSF103473">
    <property type="entry name" value="MFS general substrate transporter"/>
    <property type="match status" value="1"/>
</dbReference>
<dbReference type="Pfam" id="PF05199">
    <property type="entry name" value="GMC_oxred_C"/>
    <property type="match status" value="1"/>
</dbReference>
<evidence type="ECO:0000256" key="2">
    <source>
        <dbReference type="ARBA" id="ARBA00022630"/>
    </source>
</evidence>
<keyword evidence="7" id="KW-1133">Transmembrane helix</keyword>
<dbReference type="SUPFAM" id="SSF51905">
    <property type="entry name" value="FAD/NAD(P)-binding domain"/>
    <property type="match status" value="1"/>
</dbReference>
<dbReference type="Gene3D" id="3.30.410.40">
    <property type="match status" value="1"/>
</dbReference>
<dbReference type="Pfam" id="PF00732">
    <property type="entry name" value="GMC_oxred_N"/>
    <property type="match status" value="1"/>
</dbReference>
<evidence type="ECO:0000256" key="5">
    <source>
        <dbReference type="ARBA" id="ARBA00044504"/>
    </source>
</evidence>
<keyword evidence="4" id="KW-0274">FAD</keyword>
<keyword evidence="7" id="KW-0472">Membrane</keyword>
<comment type="caution">
    <text evidence="9">The sequence shown here is derived from an EMBL/GenBank/DDBJ whole genome shotgun (WGS) entry which is preliminary data.</text>
</comment>
<dbReference type="InterPro" id="IPR000172">
    <property type="entry name" value="GMC_OxRdtase_N"/>
</dbReference>
<dbReference type="STRING" id="59895.A0A103XG16"/>
<evidence type="ECO:0000256" key="6">
    <source>
        <dbReference type="SAM" id="MobiDB-lite"/>
    </source>
</evidence>
<dbReference type="Proteomes" id="UP000243975">
    <property type="component" value="Unassembled WGS sequence"/>
</dbReference>
<dbReference type="PROSITE" id="PS51382">
    <property type="entry name" value="SPX"/>
    <property type="match status" value="1"/>
</dbReference>
<feature type="transmembrane region" description="Helical" evidence="7">
    <location>
        <begin position="247"/>
        <end position="267"/>
    </location>
</feature>
<dbReference type="GO" id="GO:0016614">
    <property type="term" value="F:oxidoreductase activity, acting on CH-OH group of donors"/>
    <property type="evidence" value="ECO:0007669"/>
    <property type="project" value="InterPro"/>
</dbReference>
<dbReference type="SUPFAM" id="SSF54373">
    <property type="entry name" value="FAD-linked reductases, C-terminal domain"/>
    <property type="match status" value="1"/>
</dbReference>
<dbReference type="PANTHER" id="PTHR45968:SF35">
    <property type="entry name" value="GLUCOSE-METHANOL-CHOLINE OXIDOREDUCTASE, FAD_NAD(P)-BINDING DOMAIN SUPERFAMILY"/>
    <property type="match status" value="1"/>
</dbReference>
<dbReference type="InterPro" id="IPR036259">
    <property type="entry name" value="MFS_trans_sf"/>
</dbReference>
<dbReference type="InterPro" id="IPR051871">
    <property type="entry name" value="GMC_Oxidoreductase-Related"/>
</dbReference>
<evidence type="ECO:0000256" key="4">
    <source>
        <dbReference type="ARBA" id="ARBA00022827"/>
    </source>
</evidence>
<dbReference type="EMBL" id="LEKV01005118">
    <property type="protein sequence ID" value="KVH90016.1"/>
    <property type="molecule type" value="Genomic_DNA"/>
</dbReference>
<dbReference type="GO" id="GO:0050660">
    <property type="term" value="F:flavin adenine dinucleotide binding"/>
    <property type="evidence" value="ECO:0007669"/>
    <property type="project" value="InterPro"/>
</dbReference>
<feature type="domain" description="SPX" evidence="8">
    <location>
        <begin position="1"/>
        <end position="77"/>
    </location>
</feature>
<dbReference type="PANTHER" id="PTHR45968">
    <property type="entry name" value="OSJNBA0019K04.7 PROTEIN"/>
    <property type="match status" value="1"/>
</dbReference>
<dbReference type="Gene3D" id="1.20.1250.20">
    <property type="entry name" value="MFS general substrate transporter like domains"/>
    <property type="match status" value="1"/>
</dbReference>
<evidence type="ECO:0000313" key="10">
    <source>
        <dbReference type="Proteomes" id="UP000243975"/>
    </source>
</evidence>
<comment type="similarity">
    <text evidence="5">Belongs to the major facilitator superfamily. Phosphate:H(+) symporter (TC 2.A.1.9) family.</text>
</comment>
<dbReference type="InterPro" id="IPR036188">
    <property type="entry name" value="FAD/NAD-bd_sf"/>
</dbReference>
<reference evidence="9 10" key="1">
    <citation type="journal article" date="2016" name="Sci. Rep.">
        <title>The genome sequence of the outbreeding globe artichoke constructed de novo incorporating a phase-aware low-pass sequencing strategy of F1 progeny.</title>
        <authorList>
            <person name="Scaglione D."/>
            <person name="Reyes-Chin-Wo S."/>
            <person name="Acquadro A."/>
            <person name="Froenicke L."/>
            <person name="Portis E."/>
            <person name="Beitel C."/>
            <person name="Tirone M."/>
            <person name="Mauro R."/>
            <person name="Lo Monaco A."/>
            <person name="Mauromicale G."/>
            <person name="Faccioli P."/>
            <person name="Cattivelli L."/>
            <person name="Rieseberg L."/>
            <person name="Michelmore R."/>
            <person name="Lanteri S."/>
        </authorList>
    </citation>
    <scope>NUCLEOTIDE SEQUENCE [LARGE SCALE GENOMIC DNA]</scope>
    <source>
        <strain evidence="9">2C</strain>
    </source>
</reference>
<feature type="transmembrane region" description="Helical" evidence="7">
    <location>
        <begin position="287"/>
        <end position="306"/>
    </location>
</feature>
<comment type="cofactor">
    <cofactor evidence="1">
        <name>FAD</name>
        <dbReference type="ChEBI" id="CHEBI:57692"/>
    </cofactor>
</comment>
<organism evidence="9 10">
    <name type="scientific">Cynara cardunculus var. scolymus</name>
    <name type="common">Globe artichoke</name>
    <name type="synonym">Cynara scolymus</name>
    <dbReference type="NCBI Taxonomy" id="59895"/>
    <lineage>
        <taxon>Eukaryota</taxon>
        <taxon>Viridiplantae</taxon>
        <taxon>Streptophyta</taxon>
        <taxon>Embryophyta</taxon>
        <taxon>Tracheophyta</taxon>
        <taxon>Spermatophyta</taxon>
        <taxon>Magnoliopsida</taxon>
        <taxon>eudicotyledons</taxon>
        <taxon>Gunneridae</taxon>
        <taxon>Pentapetalae</taxon>
        <taxon>asterids</taxon>
        <taxon>campanulids</taxon>
        <taxon>Asterales</taxon>
        <taxon>Asteraceae</taxon>
        <taxon>Carduoideae</taxon>
        <taxon>Cardueae</taxon>
        <taxon>Carduinae</taxon>
        <taxon>Cynara</taxon>
    </lineage>
</organism>
<dbReference type="OMA" id="IANFHII"/>
<feature type="transmembrane region" description="Helical" evidence="7">
    <location>
        <begin position="404"/>
        <end position="423"/>
    </location>
</feature>
<evidence type="ECO:0000256" key="3">
    <source>
        <dbReference type="ARBA" id="ARBA00022729"/>
    </source>
</evidence>
<keyword evidence="2" id="KW-0285">Flavoprotein</keyword>
<evidence type="ECO:0000256" key="7">
    <source>
        <dbReference type="SAM" id="Phobius"/>
    </source>
</evidence>
<keyword evidence="7" id="KW-0812">Transmembrane</keyword>
<feature type="transmembrane region" description="Helical" evidence="7">
    <location>
        <begin position="212"/>
        <end position="235"/>
    </location>
</feature>
<proteinExistence type="inferred from homology"/>